<gene>
    <name evidence="1" type="ORF">AFUB_071970</name>
</gene>
<dbReference type="AlphaFoldDB" id="B0Y5A8"/>
<dbReference type="VEuPathDB" id="FungiDB:AFUB_071970"/>
<dbReference type="Proteomes" id="UP000001699">
    <property type="component" value="Unassembled WGS sequence"/>
</dbReference>
<dbReference type="EMBL" id="DS499598">
    <property type="protein sequence ID" value="EDP50857.1"/>
    <property type="molecule type" value="Genomic_DNA"/>
</dbReference>
<proteinExistence type="predicted"/>
<reference evidence="1 2" key="1">
    <citation type="journal article" date="2008" name="PLoS Genet.">
        <title>Genomic islands in the pathogenic filamentous fungus Aspergillus fumigatus.</title>
        <authorList>
            <person name="Fedorova N.D."/>
            <person name="Khaldi N."/>
            <person name="Joardar V.S."/>
            <person name="Maiti R."/>
            <person name="Amedeo P."/>
            <person name="Anderson M.J."/>
            <person name="Crabtree J."/>
            <person name="Silva J.C."/>
            <person name="Badger J.H."/>
            <person name="Albarraq A."/>
            <person name="Angiuoli S."/>
            <person name="Bussey H."/>
            <person name="Bowyer P."/>
            <person name="Cotty P.J."/>
            <person name="Dyer P.S."/>
            <person name="Egan A."/>
            <person name="Galens K."/>
            <person name="Fraser-Liggett C.M."/>
            <person name="Haas B.J."/>
            <person name="Inman J.M."/>
            <person name="Kent R."/>
            <person name="Lemieux S."/>
            <person name="Malavazi I."/>
            <person name="Orvis J."/>
            <person name="Roemer T."/>
            <person name="Ronning C.M."/>
            <person name="Sundaram J.P."/>
            <person name="Sutton G."/>
            <person name="Turner G."/>
            <person name="Venter J.C."/>
            <person name="White O.R."/>
            <person name="Whitty B.R."/>
            <person name="Youngman P."/>
            <person name="Wolfe K.H."/>
            <person name="Goldman G.H."/>
            <person name="Wortman J.R."/>
            <person name="Jiang B."/>
            <person name="Denning D.W."/>
            <person name="Nierman W.C."/>
        </authorList>
    </citation>
    <scope>NUCLEOTIDE SEQUENCE [LARGE SCALE GENOMIC DNA]</scope>
    <source>
        <strain evidence="2">CBS 144.89 / FGSC A1163 / CEA10</strain>
    </source>
</reference>
<evidence type="ECO:0000313" key="2">
    <source>
        <dbReference type="Proteomes" id="UP000001699"/>
    </source>
</evidence>
<sequence length="100" mass="11355">MYRLSVKSRTRKICNTGYDTNNDDNSRHDHLGAPEYVSRRFGQNHPCHDEFHSIRSLINGKIYTLFSVKWTLLRSILVFEASSALSGAGHHSTTLIVGHI</sequence>
<protein>
    <submittedName>
        <fullName evidence="1">Uncharacterized protein</fullName>
    </submittedName>
</protein>
<keyword evidence="2" id="KW-1185">Reference proteome</keyword>
<dbReference type="HOGENOM" id="CLU_2305432_0_0_1"/>
<organism evidence="1 2">
    <name type="scientific">Aspergillus fumigatus (strain CBS 144.89 / FGSC A1163 / CEA10)</name>
    <name type="common">Neosartorya fumigata</name>
    <dbReference type="NCBI Taxonomy" id="451804"/>
    <lineage>
        <taxon>Eukaryota</taxon>
        <taxon>Fungi</taxon>
        <taxon>Dikarya</taxon>
        <taxon>Ascomycota</taxon>
        <taxon>Pezizomycotina</taxon>
        <taxon>Eurotiomycetes</taxon>
        <taxon>Eurotiomycetidae</taxon>
        <taxon>Eurotiales</taxon>
        <taxon>Aspergillaceae</taxon>
        <taxon>Aspergillus</taxon>
        <taxon>Aspergillus subgen. Fumigati</taxon>
    </lineage>
</organism>
<name>B0Y5A8_ASPFC</name>
<evidence type="ECO:0000313" key="1">
    <source>
        <dbReference type="EMBL" id="EDP50857.1"/>
    </source>
</evidence>
<accession>B0Y5A8</accession>